<dbReference type="EMBL" id="PDNV01000013">
    <property type="protein sequence ID" value="PLC52468.1"/>
    <property type="molecule type" value="Genomic_DNA"/>
</dbReference>
<dbReference type="CDD" id="cd06223">
    <property type="entry name" value="PRTases_typeI"/>
    <property type="match status" value="1"/>
</dbReference>
<accession>A0A2N4UBT6</accession>
<dbReference type="InterPro" id="IPR029057">
    <property type="entry name" value="PRTase-like"/>
</dbReference>
<proteinExistence type="inferred from homology"/>
<name>A0A2N4UBT6_9BURK</name>
<dbReference type="GO" id="GO:0016740">
    <property type="term" value="F:transferase activity"/>
    <property type="evidence" value="ECO:0007669"/>
    <property type="project" value="UniProtKB-KW"/>
</dbReference>
<dbReference type="PANTHER" id="PTHR47505:SF1">
    <property type="entry name" value="DNA UTILIZATION PROTEIN YHGH"/>
    <property type="match status" value="1"/>
</dbReference>
<protein>
    <submittedName>
        <fullName evidence="2">Phosphoribosyl transferase</fullName>
    </submittedName>
</protein>
<dbReference type="InterPro" id="IPR000836">
    <property type="entry name" value="PRTase_dom"/>
</dbReference>
<comment type="similarity">
    <text evidence="1">Belongs to the ComF/GntX family.</text>
</comment>
<gene>
    <name evidence="2" type="ORF">CR155_18390</name>
</gene>
<dbReference type="PANTHER" id="PTHR47505">
    <property type="entry name" value="DNA UTILIZATION PROTEIN YHGH"/>
    <property type="match status" value="1"/>
</dbReference>
<evidence type="ECO:0000256" key="1">
    <source>
        <dbReference type="ARBA" id="ARBA00008007"/>
    </source>
</evidence>
<dbReference type="AlphaFoldDB" id="A0A2N4UBT6"/>
<dbReference type="Proteomes" id="UP000234328">
    <property type="component" value="Unassembled WGS sequence"/>
</dbReference>
<reference evidence="2 3" key="1">
    <citation type="submission" date="2017-10" db="EMBL/GenBank/DDBJ databases">
        <title>Two draft genome sequences of Pusillimonas sp. strains isolated from a nitrate- and radionuclide-contaminated groundwater in Russia.</title>
        <authorList>
            <person name="Grouzdev D.S."/>
            <person name="Tourova T.P."/>
            <person name="Goeva M.A."/>
            <person name="Babich T.L."/>
            <person name="Sokolova D.S."/>
            <person name="Abdullin R."/>
            <person name="Poltaraus A.B."/>
            <person name="Toshchakov S.V."/>
            <person name="Nazina T.N."/>
        </authorList>
    </citation>
    <scope>NUCLEOTIDE SEQUENCE [LARGE SCALE GENOMIC DNA]</scope>
    <source>
        <strain evidence="2 3">JR1/69-2-13</strain>
    </source>
</reference>
<dbReference type="RefSeq" id="WP_102071487.1">
    <property type="nucleotide sequence ID" value="NZ_PDNV01000013.1"/>
</dbReference>
<dbReference type="OrthoDB" id="9793412at2"/>
<sequence>MADLSARCESGHARLAGMRRRLKLAGRACLARIPSACGLCQGGARGGSLCRFCHAAVLRSMNSDTTRCPICCLALADQGVCADCAARPPAFDRIIAAFDYAPPGDLLIHHLKVGRRFTSAVMLAGMLAETVRDKAPRLPENALLVPVPASKASILARGFNPAAEIARGLARELHMDCQPGLLLRAREGGRQTHLTRLERAASVQHLYDCPRRVDGAAIAVVDDVLTTGSTLHRIAQQFKAVGAAAVYGLVLARTPYPGPKPPGQ</sequence>
<organism evidence="2 3">
    <name type="scientific">Pollutimonas nitritireducens</name>
    <dbReference type="NCBI Taxonomy" id="2045209"/>
    <lineage>
        <taxon>Bacteria</taxon>
        <taxon>Pseudomonadati</taxon>
        <taxon>Pseudomonadota</taxon>
        <taxon>Betaproteobacteria</taxon>
        <taxon>Burkholderiales</taxon>
        <taxon>Alcaligenaceae</taxon>
        <taxon>Pollutimonas</taxon>
    </lineage>
</organism>
<keyword evidence="3" id="KW-1185">Reference proteome</keyword>
<dbReference type="SUPFAM" id="SSF53271">
    <property type="entry name" value="PRTase-like"/>
    <property type="match status" value="1"/>
</dbReference>
<dbReference type="InterPro" id="IPR051910">
    <property type="entry name" value="ComF/GntX_DNA_util-trans"/>
</dbReference>
<dbReference type="Gene3D" id="3.40.50.2020">
    <property type="match status" value="1"/>
</dbReference>
<evidence type="ECO:0000313" key="2">
    <source>
        <dbReference type="EMBL" id="PLC52468.1"/>
    </source>
</evidence>
<evidence type="ECO:0000313" key="3">
    <source>
        <dbReference type="Proteomes" id="UP000234328"/>
    </source>
</evidence>
<keyword evidence="2" id="KW-0808">Transferase</keyword>
<comment type="caution">
    <text evidence="2">The sequence shown here is derived from an EMBL/GenBank/DDBJ whole genome shotgun (WGS) entry which is preliminary data.</text>
</comment>